<keyword evidence="2" id="KW-1133">Transmembrane helix</keyword>
<feature type="transmembrane region" description="Helical" evidence="2">
    <location>
        <begin position="15"/>
        <end position="37"/>
    </location>
</feature>
<comment type="caution">
    <text evidence="3">The sequence shown here is derived from an EMBL/GenBank/DDBJ whole genome shotgun (WGS) entry which is preliminary data.</text>
</comment>
<evidence type="ECO:0000313" key="4">
    <source>
        <dbReference type="EMBL" id="CAL6015331.1"/>
    </source>
</evidence>
<reference evidence="3" key="1">
    <citation type="submission" date="2023-06" db="EMBL/GenBank/DDBJ databases">
        <authorList>
            <person name="Kurt Z."/>
        </authorList>
    </citation>
    <scope>NUCLEOTIDE SEQUENCE</scope>
</reference>
<name>A0AA86QQU4_9EUKA</name>
<sequence length="363" mass="41674">MKRYDRVLKFFDKGFKTFIIISICINIALFMAFNKIITSVYFDVRYKSTNSIYSSNNFEIPDFASIKFISLEAVTKLIAQFTLSAAEVSQTTYIMVYLIIVKCSVSITVFIINYYCNTLDLIQQIISSEITIDLCCIFPYLLMLRKFAAFRKLVPVEMEQQDEKQQETMSAHSQSTKQTKLTDVKSKVPSVQVNNQSSSKLSGSNSKSKTDQFFTQQITVKKTVSIPKVKQQDALNKMSEVIVSSIPDSKPEPLPKIQATNPSVESLVHQKLNPIEQEREERRKSLRIEAELLLKRYTETDVSDTFQKEHSELIDNSVDLDGITELKRAKRKKPVKPGKLITTEQLEPQMEYEPSTNDFFKKQ</sequence>
<evidence type="ECO:0000313" key="3">
    <source>
        <dbReference type="EMBL" id="CAI9956285.1"/>
    </source>
</evidence>
<feature type="compositionally biased region" description="Low complexity" evidence="1">
    <location>
        <begin position="187"/>
        <end position="207"/>
    </location>
</feature>
<evidence type="ECO:0000256" key="1">
    <source>
        <dbReference type="SAM" id="MobiDB-lite"/>
    </source>
</evidence>
<evidence type="ECO:0000256" key="2">
    <source>
        <dbReference type="SAM" id="Phobius"/>
    </source>
</evidence>
<evidence type="ECO:0000313" key="5">
    <source>
        <dbReference type="Proteomes" id="UP001642409"/>
    </source>
</evidence>
<feature type="transmembrane region" description="Helical" evidence="2">
    <location>
        <begin position="94"/>
        <end position="115"/>
    </location>
</feature>
<gene>
    <name evidence="4" type="ORF">HINF_LOCUS24719</name>
    <name evidence="3" type="ORF">HINF_LOCUS43930</name>
</gene>
<keyword evidence="2" id="KW-0472">Membrane</keyword>
<feature type="region of interest" description="Disordered" evidence="1">
    <location>
        <begin position="163"/>
        <end position="208"/>
    </location>
</feature>
<keyword evidence="5" id="KW-1185">Reference proteome</keyword>
<reference evidence="4 5" key="2">
    <citation type="submission" date="2024-07" db="EMBL/GenBank/DDBJ databases">
        <authorList>
            <person name="Akdeniz Z."/>
        </authorList>
    </citation>
    <scope>NUCLEOTIDE SEQUENCE [LARGE SCALE GENOMIC DNA]</scope>
</reference>
<feature type="compositionally biased region" description="Polar residues" evidence="1">
    <location>
        <begin position="167"/>
        <end position="179"/>
    </location>
</feature>
<dbReference type="EMBL" id="CAXDID020000072">
    <property type="protein sequence ID" value="CAL6015331.1"/>
    <property type="molecule type" value="Genomic_DNA"/>
</dbReference>
<dbReference type="EMBL" id="CATOUU010000871">
    <property type="protein sequence ID" value="CAI9956285.1"/>
    <property type="molecule type" value="Genomic_DNA"/>
</dbReference>
<feature type="region of interest" description="Disordered" evidence="1">
    <location>
        <begin position="335"/>
        <end position="363"/>
    </location>
</feature>
<keyword evidence="2" id="KW-0812">Transmembrane</keyword>
<feature type="compositionally biased region" description="Polar residues" evidence="1">
    <location>
        <begin position="354"/>
        <end position="363"/>
    </location>
</feature>
<protein>
    <submittedName>
        <fullName evidence="4">Hypothetical_protein</fullName>
    </submittedName>
</protein>
<dbReference type="Proteomes" id="UP001642409">
    <property type="component" value="Unassembled WGS sequence"/>
</dbReference>
<proteinExistence type="predicted"/>
<accession>A0AA86QQU4</accession>
<dbReference type="AlphaFoldDB" id="A0AA86QQU4"/>
<organism evidence="3">
    <name type="scientific">Hexamita inflata</name>
    <dbReference type="NCBI Taxonomy" id="28002"/>
    <lineage>
        <taxon>Eukaryota</taxon>
        <taxon>Metamonada</taxon>
        <taxon>Diplomonadida</taxon>
        <taxon>Hexamitidae</taxon>
        <taxon>Hexamitinae</taxon>
        <taxon>Hexamita</taxon>
    </lineage>
</organism>
<feature type="transmembrane region" description="Helical" evidence="2">
    <location>
        <begin position="121"/>
        <end position="142"/>
    </location>
</feature>